<dbReference type="AlphaFoldDB" id="A0A6A6UXU2"/>
<reference evidence="2" key="1">
    <citation type="journal article" date="2020" name="Stud. Mycol.">
        <title>101 Dothideomycetes genomes: a test case for predicting lifestyles and emergence of pathogens.</title>
        <authorList>
            <person name="Haridas S."/>
            <person name="Albert R."/>
            <person name="Binder M."/>
            <person name="Bloem J."/>
            <person name="Labutti K."/>
            <person name="Salamov A."/>
            <person name="Andreopoulos B."/>
            <person name="Baker S."/>
            <person name="Barry K."/>
            <person name="Bills G."/>
            <person name="Bluhm B."/>
            <person name="Cannon C."/>
            <person name="Castanera R."/>
            <person name="Culley D."/>
            <person name="Daum C."/>
            <person name="Ezra D."/>
            <person name="Gonzalez J."/>
            <person name="Henrissat B."/>
            <person name="Kuo A."/>
            <person name="Liang C."/>
            <person name="Lipzen A."/>
            <person name="Lutzoni F."/>
            <person name="Magnuson J."/>
            <person name="Mondo S."/>
            <person name="Nolan M."/>
            <person name="Ohm R."/>
            <person name="Pangilinan J."/>
            <person name="Park H.-J."/>
            <person name="Ramirez L."/>
            <person name="Alfaro M."/>
            <person name="Sun H."/>
            <person name="Tritt A."/>
            <person name="Yoshinaga Y."/>
            <person name="Zwiers L.-H."/>
            <person name="Turgeon B."/>
            <person name="Goodwin S."/>
            <person name="Spatafora J."/>
            <person name="Crous P."/>
            <person name="Grigoriev I."/>
        </authorList>
    </citation>
    <scope>NUCLEOTIDE SEQUENCE</scope>
    <source>
        <strain evidence="2">CBS 119925</strain>
    </source>
</reference>
<dbReference type="EMBL" id="MU006612">
    <property type="protein sequence ID" value="KAF2742220.1"/>
    <property type="molecule type" value="Genomic_DNA"/>
</dbReference>
<gene>
    <name evidence="2" type="ORF">M011DRAFT_490708</name>
</gene>
<evidence type="ECO:0000256" key="1">
    <source>
        <dbReference type="SAM" id="Coils"/>
    </source>
</evidence>
<name>A0A6A6UXU2_9PLEO</name>
<protein>
    <submittedName>
        <fullName evidence="2">Uncharacterized protein</fullName>
    </submittedName>
</protein>
<sequence length="332" mass="37325">MSATGPYEVPVAMTLEPLNNPAVPVKSEGSDAIVITGNTIHNAIMTDDTSWPGLSATRPRSRRNFVTSNEDYIGDYKTSECWAYILAGPSYTGKQTEGLFVAIATDTESLTTIDQLEEIDFVEPFARLSPSDQSFITDPAFMVQFYYLDGGFSLSFASTKAAYASFHNHLLTLAGNEVLKIARQNGRRTGYAPKKRVMYFNTPRNFKVVKRAKSPRAQHQEDDEQTTAADMLTSKRTNVKLQVALAAALAKEEAWKLKHEELQKQHEQLRLEKHTSNGLKIALQAAHEQEAAWKAQHEELEEQHEKLRLELQGFQTFKDRFLELTKQVPGNT</sequence>
<feature type="coiled-coil region" evidence="1">
    <location>
        <begin position="245"/>
        <end position="317"/>
    </location>
</feature>
<accession>A0A6A6UXU2</accession>
<organism evidence="2 3">
    <name type="scientific">Sporormia fimetaria CBS 119925</name>
    <dbReference type="NCBI Taxonomy" id="1340428"/>
    <lineage>
        <taxon>Eukaryota</taxon>
        <taxon>Fungi</taxon>
        <taxon>Dikarya</taxon>
        <taxon>Ascomycota</taxon>
        <taxon>Pezizomycotina</taxon>
        <taxon>Dothideomycetes</taxon>
        <taxon>Pleosporomycetidae</taxon>
        <taxon>Pleosporales</taxon>
        <taxon>Sporormiaceae</taxon>
        <taxon>Sporormia</taxon>
    </lineage>
</organism>
<proteinExistence type="predicted"/>
<evidence type="ECO:0000313" key="2">
    <source>
        <dbReference type="EMBL" id="KAF2742220.1"/>
    </source>
</evidence>
<keyword evidence="3" id="KW-1185">Reference proteome</keyword>
<dbReference type="Proteomes" id="UP000799440">
    <property type="component" value="Unassembled WGS sequence"/>
</dbReference>
<evidence type="ECO:0000313" key="3">
    <source>
        <dbReference type="Proteomes" id="UP000799440"/>
    </source>
</evidence>
<keyword evidence="1" id="KW-0175">Coiled coil</keyword>